<proteinExistence type="predicted"/>
<sequence length="97" mass="10530">MLEQRDFGRSMNRRAPSTPVLMTMANTIAVTGGPSTASTCPDRKGVNIQKTTTPLSAEIRIITNERINDHTTRSAGITRHMAAKFGPSPMEARGKFA</sequence>
<evidence type="ECO:0000313" key="2">
    <source>
        <dbReference type="EMBL" id="KAJ5102665.1"/>
    </source>
</evidence>
<gene>
    <name evidence="2" type="ORF">N7532_003194</name>
</gene>
<organism evidence="2 3">
    <name type="scientific">Penicillium argentinense</name>
    <dbReference type="NCBI Taxonomy" id="1131581"/>
    <lineage>
        <taxon>Eukaryota</taxon>
        <taxon>Fungi</taxon>
        <taxon>Dikarya</taxon>
        <taxon>Ascomycota</taxon>
        <taxon>Pezizomycotina</taxon>
        <taxon>Eurotiomycetes</taxon>
        <taxon>Eurotiomycetidae</taxon>
        <taxon>Eurotiales</taxon>
        <taxon>Aspergillaceae</taxon>
        <taxon>Penicillium</taxon>
    </lineage>
</organism>
<reference evidence="2" key="1">
    <citation type="submission" date="2022-11" db="EMBL/GenBank/DDBJ databases">
        <authorList>
            <person name="Petersen C."/>
        </authorList>
    </citation>
    <scope>NUCLEOTIDE SEQUENCE</scope>
    <source>
        <strain evidence="2">IBT 30761</strain>
    </source>
</reference>
<dbReference type="Proteomes" id="UP001149074">
    <property type="component" value="Unassembled WGS sequence"/>
</dbReference>
<name>A0A9W9FMJ9_9EURO</name>
<evidence type="ECO:0000313" key="3">
    <source>
        <dbReference type="Proteomes" id="UP001149074"/>
    </source>
</evidence>
<comment type="caution">
    <text evidence="2">The sequence shown here is derived from an EMBL/GenBank/DDBJ whole genome shotgun (WGS) entry which is preliminary data.</text>
</comment>
<feature type="region of interest" description="Disordered" evidence="1">
    <location>
        <begin position="66"/>
        <end position="97"/>
    </location>
</feature>
<dbReference type="GeneID" id="81354667"/>
<reference evidence="2" key="2">
    <citation type="journal article" date="2023" name="IMA Fungus">
        <title>Comparative genomic study of the Penicillium genus elucidates a diverse pangenome and 15 lateral gene transfer events.</title>
        <authorList>
            <person name="Petersen C."/>
            <person name="Sorensen T."/>
            <person name="Nielsen M.R."/>
            <person name="Sondergaard T.E."/>
            <person name="Sorensen J.L."/>
            <person name="Fitzpatrick D.A."/>
            <person name="Frisvad J.C."/>
            <person name="Nielsen K.L."/>
        </authorList>
    </citation>
    <scope>NUCLEOTIDE SEQUENCE</scope>
    <source>
        <strain evidence="2">IBT 30761</strain>
    </source>
</reference>
<evidence type="ECO:0000256" key="1">
    <source>
        <dbReference type="SAM" id="MobiDB-lite"/>
    </source>
</evidence>
<keyword evidence="3" id="KW-1185">Reference proteome</keyword>
<dbReference type="AlphaFoldDB" id="A0A9W9FMJ9"/>
<protein>
    <submittedName>
        <fullName evidence="2">Uncharacterized protein</fullName>
    </submittedName>
</protein>
<dbReference type="EMBL" id="JAPQKI010000004">
    <property type="protein sequence ID" value="KAJ5102665.1"/>
    <property type="molecule type" value="Genomic_DNA"/>
</dbReference>
<dbReference type="RefSeq" id="XP_056476045.1">
    <property type="nucleotide sequence ID" value="XM_056615688.1"/>
</dbReference>
<accession>A0A9W9FMJ9</accession>